<evidence type="ECO:0000313" key="4">
    <source>
        <dbReference type="Proteomes" id="UP000735302"/>
    </source>
</evidence>
<organism evidence="3 4">
    <name type="scientific">Plakobranchus ocellatus</name>
    <dbReference type="NCBI Taxonomy" id="259542"/>
    <lineage>
        <taxon>Eukaryota</taxon>
        <taxon>Metazoa</taxon>
        <taxon>Spiralia</taxon>
        <taxon>Lophotrochozoa</taxon>
        <taxon>Mollusca</taxon>
        <taxon>Gastropoda</taxon>
        <taxon>Heterobranchia</taxon>
        <taxon>Euthyneura</taxon>
        <taxon>Panpulmonata</taxon>
        <taxon>Sacoglossa</taxon>
        <taxon>Placobranchoidea</taxon>
        <taxon>Plakobranchidae</taxon>
        <taxon>Plakobranchus</taxon>
    </lineage>
</organism>
<protein>
    <recommendedName>
        <fullName evidence="2">Transferrin-like domain-containing protein</fullName>
    </recommendedName>
</protein>
<dbReference type="InterPro" id="IPR001156">
    <property type="entry name" value="Transferrin-like_dom"/>
</dbReference>
<sequence length="69" mass="8227">MNTVLKLFILVVFGQYCASERATRWCVTNEEEEIKCNFMKLQMKTALENDQTLSDQLPEDFQCIRRYDQ</sequence>
<dbReference type="EMBL" id="BLXT01002074">
    <property type="protein sequence ID" value="GFN90988.1"/>
    <property type="molecule type" value="Genomic_DNA"/>
</dbReference>
<reference evidence="3 4" key="1">
    <citation type="journal article" date="2021" name="Elife">
        <title>Chloroplast acquisition without the gene transfer in kleptoplastic sea slugs, Plakobranchus ocellatus.</title>
        <authorList>
            <person name="Maeda T."/>
            <person name="Takahashi S."/>
            <person name="Yoshida T."/>
            <person name="Shimamura S."/>
            <person name="Takaki Y."/>
            <person name="Nagai Y."/>
            <person name="Toyoda A."/>
            <person name="Suzuki Y."/>
            <person name="Arimoto A."/>
            <person name="Ishii H."/>
            <person name="Satoh N."/>
            <person name="Nishiyama T."/>
            <person name="Hasebe M."/>
            <person name="Maruyama T."/>
            <person name="Minagawa J."/>
            <person name="Obokata J."/>
            <person name="Shigenobu S."/>
        </authorList>
    </citation>
    <scope>NUCLEOTIDE SEQUENCE [LARGE SCALE GENOMIC DNA]</scope>
</reference>
<evidence type="ECO:0000259" key="2">
    <source>
        <dbReference type="PROSITE" id="PS51408"/>
    </source>
</evidence>
<dbReference type="Gene3D" id="3.40.190.10">
    <property type="entry name" value="Periplasmic binding protein-like II"/>
    <property type="match status" value="1"/>
</dbReference>
<evidence type="ECO:0000313" key="3">
    <source>
        <dbReference type="EMBL" id="GFN90988.1"/>
    </source>
</evidence>
<gene>
    <name evidence="3" type="ORF">PoB_001749400</name>
</gene>
<feature type="signal peptide" evidence="1">
    <location>
        <begin position="1"/>
        <end position="19"/>
    </location>
</feature>
<proteinExistence type="predicted"/>
<evidence type="ECO:0000256" key="1">
    <source>
        <dbReference type="SAM" id="SignalP"/>
    </source>
</evidence>
<dbReference type="PROSITE" id="PS51408">
    <property type="entry name" value="TRANSFERRIN_LIKE_4"/>
    <property type="match status" value="1"/>
</dbReference>
<name>A0AAV3Z6N9_9GAST</name>
<keyword evidence="4" id="KW-1185">Reference proteome</keyword>
<feature type="domain" description="Transferrin-like" evidence="2">
    <location>
        <begin position="23"/>
        <end position="69"/>
    </location>
</feature>
<dbReference type="Proteomes" id="UP000735302">
    <property type="component" value="Unassembled WGS sequence"/>
</dbReference>
<accession>A0AAV3Z6N9</accession>
<dbReference type="AlphaFoldDB" id="A0AAV3Z6N9"/>
<keyword evidence="1" id="KW-0732">Signal</keyword>
<feature type="chain" id="PRO_5043651992" description="Transferrin-like domain-containing protein" evidence="1">
    <location>
        <begin position="20"/>
        <end position="69"/>
    </location>
</feature>
<comment type="caution">
    <text evidence="3">The sequence shown here is derived from an EMBL/GenBank/DDBJ whole genome shotgun (WGS) entry which is preliminary data.</text>
</comment>